<gene>
    <name evidence="1" type="ORF">SVIM_LOCUS238824</name>
</gene>
<proteinExistence type="predicted"/>
<evidence type="ECO:0000313" key="1">
    <source>
        <dbReference type="EMBL" id="VFU40957.1"/>
    </source>
</evidence>
<protein>
    <submittedName>
        <fullName evidence="1">Uncharacterized protein</fullName>
    </submittedName>
</protein>
<dbReference type="EMBL" id="CAADRP010001554">
    <property type="protein sequence ID" value="VFU40957.1"/>
    <property type="molecule type" value="Genomic_DNA"/>
</dbReference>
<name>A0A6N2LJ79_SALVM</name>
<organism evidence="1">
    <name type="scientific">Salix viminalis</name>
    <name type="common">Common osier</name>
    <name type="synonym">Basket willow</name>
    <dbReference type="NCBI Taxonomy" id="40686"/>
    <lineage>
        <taxon>Eukaryota</taxon>
        <taxon>Viridiplantae</taxon>
        <taxon>Streptophyta</taxon>
        <taxon>Embryophyta</taxon>
        <taxon>Tracheophyta</taxon>
        <taxon>Spermatophyta</taxon>
        <taxon>Magnoliopsida</taxon>
        <taxon>eudicotyledons</taxon>
        <taxon>Gunneridae</taxon>
        <taxon>Pentapetalae</taxon>
        <taxon>rosids</taxon>
        <taxon>fabids</taxon>
        <taxon>Malpighiales</taxon>
        <taxon>Salicaceae</taxon>
        <taxon>Saliceae</taxon>
        <taxon>Salix</taxon>
    </lineage>
</organism>
<sequence length="112" mass="12237">MARMEAMIQQLVGAPLAYANGGARNHPGVEPPPLEPPEIDITLLTVMMTQMCESLPINYLAMPLIKCWNVEDHVTAAHIQDTGDDLQDEDQDIDQAATVTKPMITTTTINPP</sequence>
<dbReference type="AlphaFoldDB" id="A0A6N2LJ79"/>
<accession>A0A6N2LJ79</accession>
<reference evidence="1" key="1">
    <citation type="submission" date="2019-03" db="EMBL/GenBank/DDBJ databases">
        <authorList>
            <person name="Mank J."/>
            <person name="Almeida P."/>
        </authorList>
    </citation>
    <scope>NUCLEOTIDE SEQUENCE</scope>
    <source>
        <strain evidence="1">78183</strain>
    </source>
</reference>